<sequence length="241" mass="26726">MAAGMTVPYDTMGLQTADLITNQWPLRSGETRPQEFFKTSHDYGVHVPCHAGQSYQAPCIPAGTSKRMGAFYSKTGVMQHRTEPGFRDKKGNSTLTELPMRDYGTLRRSTRFPNTGTLMLERSAPPLPGSERLTIAAPSERPPSDAGSRRSNVSKASSRRSQASQVSRASSQPSWARRTATQQRAQGWNFDALPFYERSNATYGKTWREAESHYAVKPAGKSESGYVDPQELIATLTRPDY</sequence>
<evidence type="ECO:0000313" key="3">
    <source>
        <dbReference type="Proteomes" id="UP000604046"/>
    </source>
</evidence>
<dbReference type="AlphaFoldDB" id="A0A812G8R9"/>
<dbReference type="Proteomes" id="UP000604046">
    <property type="component" value="Unassembled WGS sequence"/>
</dbReference>
<evidence type="ECO:0000256" key="1">
    <source>
        <dbReference type="SAM" id="MobiDB-lite"/>
    </source>
</evidence>
<gene>
    <name evidence="2" type="ORF">SNAT2548_LOCUS109</name>
</gene>
<dbReference type="EMBL" id="CAJNDS010000002">
    <property type="protein sequence ID" value="CAE6911353.1"/>
    <property type="molecule type" value="Genomic_DNA"/>
</dbReference>
<organism evidence="2 3">
    <name type="scientific">Symbiodinium natans</name>
    <dbReference type="NCBI Taxonomy" id="878477"/>
    <lineage>
        <taxon>Eukaryota</taxon>
        <taxon>Sar</taxon>
        <taxon>Alveolata</taxon>
        <taxon>Dinophyceae</taxon>
        <taxon>Suessiales</taxon>
        <taxon>Symbiodiniaceae</taxon>
        <taxon>Symbiodinium</taxon>
    </lineage>
</organism>
<evidence type="ECO:0000313" key="2">
    <source>
        <dbReference type="EMBL" id="CAE6911353.1"/>
    </source>
</evidence>
<comment type="caution">
    <text evidence="2">The sequence shown here is derived from an EMBL/GenBank/DDBJ whole genome shotgun (WGS) entry which is preliminary data.</text>
</comment>
<name>A0A812G8R9_9DINO</name>
<accession>A0A812G8R9</accession>
<keyword evidence="3" id="KW-1185">Reference proteome</keyword>
<feature type="compositionally biased region" description="Low complexity" evidence="1">
    <location>
        <begin position="154"/>
        <end position="174"/>
    </location>
</feature>
<feature type="region of interest" description="Disordered" evidence="1">
    <location>
        <begin position="104"/>
        <end position="183"/>
    </location>
</feature>
<reference evidence="2" key="1">
    <citation type="submission" date="2021-02" db="EMBL/GenBank/DDBJ databases">
        <authorList>
            <person name="Dougan E. K."/>
            <person name="Rhodes N."/>
            <person name="Thang M."/>
            <person name="Chan C."/>
        </authorList>
    </citation>
    <scope>NUCLEOTIDE SEQUENCE</scope>
</reference>
<dbReference type="OrthoDB" id="10297284at2759"/>
<protein>
    <submittedName>
        <fullName evidence="2">Uncharacterized protein</fullName>
    </submittedName>
</protein>
<proteinExistence type="predicted"/>